<evidence type="ECO:0000256" key="7">
    <source>
        <dbReference type="PIRNR" id="PIRNR010045"/>
    </source>
</evidence>
<gene>
    <name evidence="9" type="ORF">QCA50_000133</name>
</gene>
<organism evidence="9 10">
    <name type="scientific">Cerrena zonata</name>
    <dbReference type="NCBI Taxonomy" id="2478898"/>
    <lineage>
        <taxon>Eukaryota</taxon>
        <taxon>Fungi</taxon>
        <taxon>Dikarya</taxon>
        <taxon>Basidiomycota</taxon>
        <taxon>Agaricomycotina</taxon>
        <taxon>Agaricomycetes</taxon>
        <taxon>Polyporales</taxon>
        <taxon>Cerrenaceae</taxon>
        <taxon>Cerrena</taxon>
    </lineage>
</organism>
<dbReference type="PANTHER" id="PTHR13116">
    <property type="entry name" value="ER MEMBRANE PROTEIN COMPLEX SUBUNIT 3"/>
    <property type="match status" value="1"/>
</dbReference>
<dbReference type="InterPro" id="IPR002809">
    <property type="entry name" value="EMC3/TMCO1"/>
</dbReference>
<evidence type="ECO:0000256" key="4">
    <source>
        <dbReference type="ARBA" id="ARBA00022692"/>
    </source>
</evidence>
<comment type="similarity">
    <text evidence="2 7">Belongs to the EMC3 family.</text>
</comment>
<keyword evidence="5 8" id="KW-1133">Transmembrane helix</keyword>
<evidence type="ECO:0000256" key="1">
    <source>
        <dbReference type="ARBA" id="ARBA00004141"/>
    </source>
</evidence>
<evidence type="ECO:0000256" key="3">
    <source>
        <dbReference type="ARBA" id="ARBA00020822"/>
    </source>
</evidence>
<comment type="function">
    <text evidence="7">The EMC seems to be required for efficient folding of proteins in the endoplasmic reticulum (ER).</text>
</comment>
<keyword evidence="4 8" id="KW-0812">Transmembrane</keyword>
<evidence type="ECO:0000313" key="10">
    <source>
        <dbReference type="Proteomes" id="UP001385951"/>
    </source>
</evidence>
<evidence type="ECO:0000256" key="5">
    <source>
        <dbReference type="ARBA" id="ARBA00022989"/>
    </source>
</evidence>
<evidence type="ECO:0000256" key="8">
    <source>
        <dbReference type="SAM" id="Phobius"/>
    </source>
</evidence>
<keyword evidence="10" id="KW-1185">Reference proteome</keyword>
<comment type="subcellular location">
    <subcellularLocation>
        <location evidence="1">Membrane</location>
        <topology evidence="1">Multi-pass membrane protein</topology>
    </subcellularLocation>
</comment>
<dbReference type="Pfam" id="PF01956">
    <property type="entry name" value="EMC3_TMCO1"/>
    <property type="match status" value="1"/>
</dbReference>
<feature type="transmembrane region" description="Helical" evidence="8">
    <location>
        <begin position="130"/>
        <end position="152"/>
    </location>
</feature>
<feature type="transmembrane region" description="Helical" evidence="8">
    <location>
        <begin position="183"/>
        <end position="201"/>
    </location>
</feature>
<dbReference type="GO" id="GO:0034975">
    <property type="term" value="P:protein folding in endoplasmic reticulum"/>
    <property type="evidence" value="ECO:0007669"/>
    <property type="project" value="TreeGrafter"/>
</dbReference>
<accession>A0AAW0GS63</accession>
<dbReference type="SMART" id="SM01415">
    <property type="entry name" value="DUF106"/>
    <property type="match status" value="1"/>
</dbReference>
<evidence type="ECO:0000256" key="2">
    <source>
        <dbReference type="ARBA" id="ARBA00005376"/>
    </source>
</evidence>
<evidence type="ECO:0000313" key="9">
    <source>
        <dbReference type="EMBL" id="KAK7695497.1"/>
    </source>
</evidence>
<dbReference type="EMBL" id="JASBNA010000001">
    <property type="protein sequence ID" value="KAK7695497.1"/>
    <property type="molecule type" value="Genomic_DNA"/>
</dbReference>
<feature type="transmembrane region" description="Helical" evidence="8">
    <location>
        <begin position="17"/>
        <end position="40"/>
    </location>
</feature>
<sequence>MSGDNVSLYLDSQIRDWVLFPITVVMILVGILRHYIVLLLQSPPKKQLRAAIREQRALVRSNVLRATAGISPLPPTYYKPISQYLSQAFADGTYLKDGPPQADAPSTPPNPLTDPAAMDGMMAGMKTQMVMMVPQMVIMGWINFFFQGFVLIKLPFPLTLGFKSMLQRGVETPDMDVRWVSSLSWYFLNFFGLNGLYRLILGNDNAADSSREMSTPFAAAANAPQGGQAQDYSKLFKAEREHLEFAEGLHSWVAKDADTRILQKYGRPIPTS</sequence>
<proteinExistence type="inferred from homology"/>
<protein>
    <recommendedName>
        <fullName evidence="3 7">ER membrane protein complex subunit 3</fullName>
    </recommendedName>
</protein>
<reference evidence="9 10" key="1">
    <citation type="submission" date="2022-09" db="EMBL/GenBank/DDBJ databases">
        <authorList>
            <person name="Palmer J.M."/>
        </authorList>
    </citation>
    <scope>NUCLEOTIDE SEQUENCE [LARGE SCALE GENOMIC DNA]</scope>
    <source>
        <strain evidence="9 10">DSM 7382</strain>
    </source>
</reference>
<dbReference type="AlphaFoldDB" id="A0AAW0GS63"/>
<keyword evidence="6 8" id="KW-0472">Membrane</keyword>
<comment type="caution">
    <text evidence="9">The sequence shown here is derived from an EMBL/GenBank/DDBJ whole genome shotgun (WGS) entry which is preliminary data.</text>
</comment>
<dbReference type="InterPro" id="IPR008568">
    <property type="entry name" value="EMC3"/>
</dbReference>
<evidence type="ECO:0000256" key="6">
    <source>
        <dbReference type="ARBA" id="ARBA00023136"/>
    </source>
</evidence>
<dbReference type="GO" id="GO:0072546">
    <property type="term" value="C:EMC complex"/>
    <property type="evidence" value="ECO:0007669"/>
    <property type="project" value="TreeGrafter"/>
</dbReference>
<dbReference type="PIRSF" id="PIRSF010045">
    <property type="entry name" value="DUF850_TM_euk"/>
    <property type="match status" value="1"/>
</dbReference>
<dbReference type="PANTHER" id="PTHR13116:SF5">
    <property type="entry name" value="ER MEMBRANE PROTEIN COMPLEX SUBUNIT 3"/>
    <property type="match status" value="1"/>
</dbReference>
<name>A0AAW0GS63_9APHY</name>
<dbReference type="Proteomes" id="UP001385951">
    <property type="component" value="Unassembled WGS sequence"/>
</dbReference>